<dbReference type="SUPFAM" id="SSF53649">
    <property type="entry name" value="Alkaline phosphatase-like"/>
    <property type="match status" value="1"/>
</dbReference>
<evidence type="ECO:0000256" key="4">
    <source>
        <dbReference type="ARBA" id="ARBA00022723"/>
    </source>
</evidence>
<comment type="catalytic activity">
    <reaction evidence="12">
        <text>Hydrolysis of the 2-sulfate groups of the L-iduronate 2-sulfate units of dermatan sulfate, heparan sulfate and heparin.</text>
        <dbReference type="EC" id="3.1.6.13"/>
    </reaction>
</comment>
<keyword evidence="8" id="KW-0865">Zymogen</keyword>
<evidence type="ECO:0000256" key="1">
    <source>
        <dbReference type="ARBA" id="ARBA00001913"/>
    </source>
</evidence>
<dbReference type="AlphaFoldDB" id="A0A9Q1GWU7"/>
<keyword evidence="10" id="KW-0325">Glycoprotein</keyword>
<keyword evidence="4" id="KW-0479">Metal-binding</keyword>
<dbReference type="EC" id="3.1.6.13" evidence="15"/>
<comment type="caution">
    <text evidence="20">The sequence shown here is derived from an EMBL/GenBank/DDBJ whole genome shotgun (WGS) entry which is preliminary data.</text>
</comment>
<dbReference type="GO" id="GO:1901136">
    <property type="term" value="P:carbohydrate derivative catabolic process"/>
    <property type="evidence" value="ECO:0007669"/>
    <property type="project" value="UniProtKB-ARBA"/>
</dbReference>
<evidence type="ECO:0000259" key="19">
    <source>
        <dbReference type="Pfam" id="PF00884"/>
    </source>
</evidence>
<dbReference type="Proteomes" id="UP001152320">
    <property type="component" value="Chromosome 15"/>
</dbReference>
<dbReference type="OrthoDB" id="96314at2759"/>
<evidence type="ECO:0000256" key="9">
    <source>
        <dbReference type="ARBA" id="ARBA00023157"/>
    </source>
</evidence>
<comment type="similarity">
    <text evidence="3">Belongs to the sulfatase family.</text>
</comment>
<evidence type="ECO:0000256" key="10">
    <source>
        <dbReference type="ARBA" id="ARBA00023180"/>
    </source>
</evidence>
<evidence type="ECO:0000256" key="2">
    <source>
        <dbReference type="ARBA" id="ARBA00004371"/>
    </source>
</evidence>
<gene>
    <name evidence="20" type="ORF">HOLleu_30446</name>
</gene>
<comment type="subunit">
    <text evidence="14">Monomer. The 58-kDa mature form is composed of two chains resulting from proteolitic processing, the 42-kDa chain and the 14-kDa chain that remain stably associated and form the 58-kDa intermediate form which is enzymatically active.</text>
</comment>
<evidence type="ECO:0000313" key="21">
    <source>
        <dbReference type="Proteomes" id="UP001152320"/>
    </source>
</evidence>
<dbReference type="InterPro" id="IPR035874">
    <property type="entry name" value="IDS"/>
</dbReference>
<evidence type="ECO:0000256" key="7">
    <source>
        <dbReference type="ARBA" id="ARBA00022837"/>
    </source>
</evidence>
<keyword evidence="11" id="KW-0458">Lysosome</keyword>
<dbReference type="InterPro" id="IPR024607">
    <property type="entry name" value="Sulfatase_CS"/>
</dbReference>
<dbReference type="GO" id="GO:0043202">
    <property type="term" value="C:lysosomal lumen"/>
    <property type="evidence" value="ECO:0007669"/>
    <property type="project" value="UniProtKB-ARBA"/>
</dbReference>
<organism evidence="20 21">
    <name type="scientific">Holothuria leucospilota</name>
    <name type="common">Black long sea cucumber</name>
    <name type="synonym">Mertensiothuria leucospilota</name>
    <dbReference type="NCBI Taxonomy" id="206669"/>
    <lineage>
        <taxon>Eukaryota</taxon>
        <taxon>Metazoa</taxon>
        <taxon>Echinodermata</taxon>
        <taxon>Eleutherozoa</taxon>
        <taxon>Echinozoa</taxon>
        <taxon>Holothuroidea</taxon>
        <taxon>Aspidochirotacea</taxon>
        <taxon>Aspidochirotida</taxon>
        <taxon>Holothuriidae</taxon>
        <taxon>Holothuria</taxon>
    </lineage>
</organism>
<evidence type="ECO:0000256" key="14">
    <source>
        <dbReference type="ARBA" id="ARBA00062513"/>
    </source>
</evidence>
<evidence type="ECO:0000256" key="12">
    <source>
        <dbReference type="ARBA" id="ARBA00050460"/>
    </source>
</evidence>
<keyword evidence="7" id="KW-0106">Calcium</keyword>
<keyword evidence="6" id="KW-0378">Hydrolase</keyword>
<evidence type="ECO:0000313" key="20">
    <source>
        <dbReference type="EMBL" id="KAJ8028257.1"/>
    </source>
</evidence>
<dbReference type="CDD" id="cd16030">
    <property type="entry name" value="iduronate-2-sulfatase"/>
    <property type="match status" value="1"/>
</dbReference>
<comment type="subcellular location">
    <subcellularLocation>
        <location evidence="2">Lysosome</location>
    </subcellularLocation>
</comment>
<dbReference type="Pfam" id="PF00884">
    <property type="entry name" value="Sulfatase"/>
    <property type="match status" value="1"/>
</dbReference>
<keyword evidence="21" id="KW-1185">Reference proteome</keyword>
<evidence type="ECO:0000256" key="8">
    <source>
        <dbReference type="ARBA" id="ARBA00023145"/>
    </source>
</evidence>
<dbReference type="PANTHER" id="PTHR45953:SF1">
    <property type="entry name" value="IDURONATE 2-SULFATASE"/>
    <property type="match status" value="1"/>
</dbReference>
<name>A0A9Q1GWU7_HOLLE</name>
<dbReference type="FunFam" id="3.40.720.10:FF:000027">
    <property type="entry name" value="iduronate 2-sulfatase"/>
    <property type="match status" value="1"/>
</dbReference>
<evidence type="ECO:0000256" key="5">
    <source>
        <dbReference type="ARBA" id="ARBA00022729"/>
    </source>
</evidence>
<protein>
    <recommendedName>
        <fullName evidence="16">Iduronate 2-sulfatase</fullName>
        <ecNumber evidence="15">3.1.6.13</ecNumber>
    </recommendedName>
    <alternativeName>
        <fullName evidence="17">Alpha-L-iduronate sulfate sulfatase</fullName>
    </alternativeName>
</protein>
<sequence>MPSMWMRSVIVVLFINYGKIQEACGGKPNKKPNVLFIVIDDLRPELGCYGSPVLTPNIDQLASQSIKFTNAHAQQTVCNPSRSSFLTSRRPDTTRVFDNSGYWRNIGGNFTTLPQYFKQNGYFTASIGKIFHHTATPNKTDDYPHSWSIPPYHPPTQQYKRAKVCLAPDGSKHEYLLCPVDPSQQPGGSLPDIQTADYTVSMMHNISSRRQHQSSEANKHLPHEPFFLGVGFHKPHIPYKFPKEFLTLYPLKDVSIAPNPNLPSSLPEVAFEPYTSLREREDIAALNLSFPYGPVPLHYHKLIRQHYYAATSYVDFQVGKVLQSLEDNGFADNTIIVLVGDHGWQLGEHSEFAKFSNYATATRVPLMVYIPSSFSQDQQWNIDGLKHFRGRKFGFQNVFTKWADKNSHGHSSTVGGLVSDVLVELVDLFPTLTDLAGLHSVKGCPVDSHDVQLCTEGFSQVPLMKSLTDGSKINWKNCTFSQYPRPSDVPQQNTDTPKTKDIKIMGYAIRTVKFRYTEWIGFSPSTFKGNWSDVHARELYDHQMDAYEDFNVVEQPQYRQVVNELSKALRGGWKRCLPS</sequence>
<evidence type="ECO:0000256" key="11">
    <source>
        <dbReference type="ARBA" id="ARBA00023228"/>
    </source>
</evidence>
<dbReference type="InterPro" id="IPR017850">
    <property type="entry name" value="Alkaline_phosphatase_core_sf"/>
</dbReference>
<evidence type="ECO:0000256" key="6">
    <source>
        <dbReference type="ARBA" id="ARBA00022801"/>
    </source>
</evidence>
<dbReference type="InterPro" id="IPR000917">
    <property type="entry name" value="Sulfatase_N"/>
</dbReference>
<comment type="function">
    <text evidence="13">Lysosomal enzyme involved in the degradation pathway of dermatan sulfate and heparan sulfate.</text>
</comment>
<reference evidence="20" key="1">
    <citation type="submission" date="2021-10" db="EMBL/GenBank/DDBJ databases">
        <title>Tropical sea cucumber genome reveals ecological adaptation and Cuvierian tubules defense mechanism.</title>
        <authorList>
            <person name="Chen T."/>
        </authorList>
    </citation>
    <scope>NUCLEOTIDE SEQUENCE</scope>
    <source>
        <strain evidence="20">Nanhai2018</strain>
        <tissue evidence="20">Muscle</tissue>
    </source>
</reference>
<comment type="cofactor">
    <cofactor evidence="1">
        <name>Ca(2+)</name>
        <dbReference type="ChEBI" id="CHEBI:29108"/>
    </cofactor>
</comment>
<evidence type="ECO:0000256" key="18">
    <source>
        <dbReference type="SAM" id="SignalP"/>
    </source>
</evidence>
<keyword evidence="9" id="KW-1015">Disulfide bond</keyword>
<keyword evidence="5 18" id="KW-0732">Signal</keyword>
<dbReference type="EMBL" id="JAIZAY010000015">
    <property type="protein sequence ID" value="KAJ8028257.1"/>
    <property type="molecule type" value="Genomic_DNA"/>
</dbReference>
<proteinExistence type="inferred from homology"/>
<dbReference type="GO" id="GO:0004423">
    <property type="term" value="F:iduronate-2-sulfatase activity"/>
    <property type="evidence" value="ECO:0007669"/>
    <property type="project" value="UniProtKB-EC"/>
</dbReference>
<evidence type="ECO:0000256" key="3">
    <source>
        <dbReference type="ARBA" id="ARBA00008779"/>
    </source>
</evidence>
<evidence type="ECO:0000256" key="15">
    <source>
        <dbReference type="ARBA" id="ARBA00066413"/>
    </source>
</evidence>
<dbReference type="PANTHER" id="PTHR45953">
    <property type="entry name" value="IDURONATE 2-SULFATASE"/>
    <property type="match status" value="1"/>
</dbReference>
<accession>A0A9Q1GWU7</accession>
<dbReference type="GO" id="GO:0046872">
    <property type="term" value="F:metal ion binding"/>
    <property type="evidence" value="ECO:0007669"/>
    <property type="project" value="UniProtKB-KW"/>
</dbReference>
<dbReference type="Gene3D" id="3.40.720.10">
    <property type="entry name" value="Alkaline Phosphatase, subunit A"/>
    <property type="match status" value="1"/>
</dbReference>
<dbReference type="PROSITE" id="PS00149">
    <property type="entry name" value="SULFATASE_2"/>
    <property type="match status" value="1"/>
</dbReference>
<feature type="chain" id="PRO_5040129605" description="Iduronate 2-sulfatase" evidence="18">
    <location>
        <begin position="26"/>
        <end position="579"/>
    </location>
</feature>
<feature type="signal peptide" evidence="18">
    <location>
        <begin position="1"/>
        <end position="25"/>
    </location>
</feature>
<evidence type="ECO:0000256" key="13">
    <source>
        <dbReference type="ARBA" id="ARBA00056350"/>
    </source>
</evidence>
<evidence type="ECO:0000256" key="16">
    <source>
        <dbReference type="ARBA" id="ARBA00068336"/>
    </source>
</evidence>
<feature type="domain" description="Sulfatase N-terminal" evidence="19">
    <location>
        <begin position="32"/>
        <end position="437"/>
    </location>
</feature>
<evidence type="ECO:0000256" key="17">
    <source>
        <dbReference type="ARBA" id="ARBA00081076"/>
    </source>
</evidence>